<gene>
    <name evidence="4" type="ORF">FHP25_21470</name>
</gene>
<dbReference type="FunFam" id="3.40.50.720:FF:000173">
    <property type="entry name" value="3-oxoacyl-[acyl-carrier protein] reductase"/>
    <property type="match status" value="1"/>
</dbReference>
<dbReference type="Gene3D" id="3.40.50.720">
    <property type="entry name" value="NAD(P)-binding Rossmann-like Domain"/>
    <property type="match status" value="1"/>
</dbReference>
<protein>
    <submittedName>
        <fullName evidence="4">SDR family NAD(P)-dependent oxidoreductase</fullName>
    </submittedName>
</protein>
<dbReference type="InterPro" id="IPR020904">
    <property type="entry name" value="Sc_DH/Rdtase_CS"/>
</dbReference>
<dbReference type="PANTHER" id="PTHR43658">
    <property type="entry name" value="SHORT-CHAIN DEHYDROGENASE/REDUCTASE"/>
    <property type="match status" value="1"/>
</dbReference>
<sequence length="257" mass="26476">MQLQDKVAVVTGAASGLGLGSCRALAAAGARIVGFDRDADRLAALRDALGEQAMTAVVDVADEASVKAGIDQAMAAFGAVHVAVNCAGVADSAKTVSKGEPFPLTTWNKVIAVNLTGTFNIIRFAAVAMMRNAPDGDTGERGVIINTSSGAAWQGQVGQAAYAASKAGVMGLTLPVARDLAEHGIRVVSIAPGLFDTAMVAGLPPKVSQSIVDRMILYPNRMGRPDEFAALVRHIAENTYLNATTISVDAGARMQAR</sequence>
<dbReference type="EMBL" id="VDUZ01000026">
    <property type="protein sequence ID" value="TXL73260.1"/>
    <property type="molecule type" value="Genomic_DNA"/>
</dbReference>
<dbReference type="PRINTS" id="PR00081">
    <property type="entry name" value="GDHRDH"/>
</dbReference>
<evidence type="ECO:0000313" key="5">
    <source>
        <dbReference type="Proteomes" id="UP000321638"/>
    </source>
</evidence>
<name>A0A5C8PHG8_9HYPH</name>
<accession>A0A5C8PHG8</accession>
<dbReference type="OrthoDB" id="9795647at2"/>
<reference evidence="4 5" key="1">
    <citation type="submission" date="2019-06" db="EMBL/GenBank/DDBJ databases">
        <title>New taxonomy in bacterial strain CC-CFT640, isolated from vineyard.</title>
        <authorList>
            <person name="Lin S.-Y."/>
            <person name="Tsai C.-F."/>
            <person name="Young C.-C."/>
        </authorList>
    </citation>
    <scope>NUCLEOTIDE SEQUENCE [LARGE SCALE GENOMIC DNA]</scope>
    <source>
        <strain evidence="4 5">CC-CFT640</strain>
    </source>
</reference>
<evidence type="ECO:0000256" key="1">
    <source>
        <dbReference type="ARBA" id="ARBA00006484"/>
    </source>
</evidence>
<dbReference type="RefSeq" id="WP_147849030.1">
    <property type="nucleotide sequence ID" value="NZ_VDUZ01000026.1"/>
</dbReference>
<evidence type="ECO:0000313" key="4">
    <source>
        <dbReference type="EMBL" id="TXL73260.1"/>
    </source>
</evidence>
<comment type="similarity">
    <text evidence="1 3">Belongs to the short-chain dehydrogenases/reductases (SDR) family.</text>
</comment>
<comment type="caution">
    <text evidence="4">The sequence shown here is derived from an EMBL/GenBank/DDBJ whole genome shotgun (WGS) entry which is preliminary data.</text>
</comment>
<dbReference type="GO" id="GO:0016491">
    <property type="term" value="F:oxidoreductase activity"/>
    <property type="evidence" value="ECO:0007669"/>
    <property type="project" value="UniProtKB-KW"/>
</dbReference>
<dbReference type="InterPro" id="IPR002347">
    <property type="entry name" value="SDR_fam"/>
</dbReference>
<dbReference type="InterPro" id="IPR036291">
    <property type="entry name" value="NAD(P)-bd_dom_sf"/>
</dbReference>
<dbReference type="SUPFAM" id="SSF51735">
    <property type="entry name" value="NAD(P)-binding Rossmann-fold domains"/>
    <property type="match status" value="1"/>
</dbReference>
<dbReference type="Pfam" id="PF00106">
    <property type="entry name" value="adh_short"/>
    <property type="match status" value="1"/>
</dbReference>
<dbReference type="PROSITE" id="PS51257">
    <property type="entry name" value="PROKAR_LIPOPROTEIN"/>
    <property type="match status" value="1"/>
</dbReference>
<dbReference type="AlphaFoldDB" id="A0A5C8PHG8"/>
<keyword evidence="2" id="KW-0560">Oxidoreductase</keyword>
<evidence type="ECO:0000256" key="3">
    <source>
        <dbReference type="RuleBase" id="RU000363"/>
    </source>
</evidence>
<dbReference type="Proteomes" id="UP000321638">
    <property type="component" value="Unassembled WGS sequence"/>
</dbReference>
<dbReference type="PRINTS" id="PR00080">
    <property type="entry name" value="SDRFAMILY"/>
</dbReference>
<proteinExistence type="inferred from homology"/>
<keyword evidence="5" id="KW-1185">Reference proteome</keyword>
<dbReference type="PROSITE" id="PS00061">
    <property type="entry name" value="ADH_SHORT"/>
    <property type="match status" value="1"/>
</dbReference>
<dbReference type="PANTHER" id="PTHR43658:SF8">
    <property type="entry name" value="17-BETA-HYDROXYSTEROID DEHYDROGENASE 14-RELATED"/>
    <property type="match status" value="1"/>
</dbReference>
<organism evidence="4 5">
    <name type="scientific">Vineibacter terrae</name>
    <dbReference type="NCBI Taxonomy" id="2586908"/>
    <lineage>
        <taxon>Bacteria</taxon>
        <taxon>Pseudomonadati</taxon>
        <taxon>Pseudomonadota</taxon>
        <taxon>Alphaproteobacteria</taxon>
        <taxon>Hyphomicrobiales</taxon>
        <taxon>Vineibacter</taxon>
    </lineage>
</organism>
<evidence type="ECO:0000256" key="2">
    <source>
        <dbReference type="ARBA" id="ARBA00023002"/>
    </source>
</evidence>